<evidence type="ECO:0000313" key="1">
    <source>
        <dbReference type="EMBL" id="MBB5140087.1"/>
    </source>
</evidence>
<dbReference type="Pfam" id="PF18143">
    <property type="entry name" value="HAD_SAK_2"/>
    <property type="match status" value="1"/>
</dbReference>
<protein>
    <recommendedName>
        <fullName evidence="3">Secreted protein</fullName>
    </recommendedName>
</protein>
<sequence length="172" mass="18749">MIERPLLLVDVDGVLNPLGASLPGFTPHECVVDGQVYRVQLNTAHGPALLRLAEETGAELVWATTWEHAANEWIGPRIGLPELPVIEMPLPGLPGGPPPSGYGEMFKTPHVAAYVGGRPFVWFDDHTWEPDEAYLRDRPGIGEFLLVRVDARAGLTEADLAGAREWLSARQG</sequence>
<name>A0A840PSH8_9ACTN</name>
<proteinExistence type="predicted"/>
<accession>A0A840PSH8</accession>
<dbReference type="Proteomes" id="UP000578449">
    <property type="component" value="Unassembled WGS sequence"/>
</dbReference>
<dbReference type="RefSeq" id="WP_185056887.1">
    <property type="nucleotide sequence ID" value="NZ_BAABIX010000043.1"/>
</dbReference>
<comment type="caution">
    <text evidence="1">The sequence shown here is derived from an EMBL/GenBank/DDBJ whole genome shotgun (WGS) entry which is preliminary data.</text>
</comment>
<dbReference type="EMBL" id="JACHGN010000036">
    <property type="protein sequence ID" value="MBB5140087.1"/>
    <property type="molecule type" value="Genomic_DNA"/>
</dbReference>
<dbReference type="AlphaFoldDB" id="A0A840PSH8"/>
<reference evidence="1 2" key="1">
    <citation type="submission" date="2020-08" db="EMBL/GenBank/DDBJ databases">
        <title>Genomic Encyclopedia of Type Strains, Phase IV (KMG-IV): sequencing the most valuable type-strain genomes for metagenomic binning, comparative biology and taxonomic classification.</title>
        <authorList>
            <person name="Goeker M."/>
        </authorList>
    </citation>
    <scope>NUCLEOTIDE SEQUENCE [LARGE SCALE GENOMIC DNA]</scope>
    <source>
        <strain evidence="1 2">DSM 45615</strain>
    </source>
</reference>
<evidence type="ECO:0000313" key="2">
    <source>
        <dbReference type="Proteomes" id="UP000578449"/>
    </source>
</evidence>
<keyword evidence="2" id="KW-1185">Reference proteome</keyword>
<evidence type="ECO:0008006" key="3">
    <source>
        <dbReference type="Google" id="ProtNLM"/>
    </source>
</evidence>
<organism evidence="1 2">
    <name type="scientific">Thermocatellispora tengchongensis</name>
    <dbReference type="NCBI Taxonomy" id="1073253"/>
    <lineage>
        <taxon>Bacteria</taxon>
        <taxon>Bacillati</taxon>
        <taxon>Actinomycetota</taxon>
        <taxon>Actinomycetes</taxon>
        <taxon>Streptosporangiales</taxon>
        <taxon>Streptosporangiaceae</taxon>
        <taxon>Thermocatellispora</taxon>
    </lineage>
</organism>
<gene>
    <name evidence="1" type="ORF">HNP84_009852</name>
</gene>